<dbReference type="EMBL" id="JBFAKC010000009">
    <property type="protein sequence ID" value="MEV0710044.1"/>
    <property type="molecule type" value="Genomic_DNA"/>
</dbReference>
<dbReference type="Pfam" id="PF12079">
    <property type="entry name" value="DUF3558"/>
    <property type="match status" value="1"/>
</dbReference>
<name>A0ABV3FX94_9NOCA</name>
<dbReference type="PROSITE" id="PS51257">
    <property type="entry name" value="PROKAR_LIPOPROTEIN"/>
    <property type="match status" value="1"/>
</dbReference>
<evidence type="ECO:0000313" key="3">
    <source>
        <dbReference type="Proteomes" id="UP001551695"/>
    </source>
</evidence>
<protein>
    <submittedName>
        <fullName evidence="2">DUF3558 domain-containing protein</fullName>
    </submittedName>
</protein>
<proteinExistence type="predicted"/>
<keyword evidence="1" id="KW-0732">Signal</keyword>
<keyword evidence="3" id="KW-1185">Reference proteome</keyword>
<evidence type="ECO:0000313" key="2">
    <source>
        <dbReference type="EMBL" id="MEV0710044.1"/>
    </source>
</evidence>
<dbReference type="Proteomes" id="UP001551695">
    <property type="component" value="Unassembled WGS sequence"/>
</dbReference>
<feature type="chain" id="PRO_5047026298" evidence="1">
    <location>
        <begin position="25"/>
        <end position="177"/>
    </location>
</feature>
<gene>
    <name evidence="2" type="ORF">AB0I48_20980</name>
</gene>
<dbReference type="RefSeq" id="WP_355084117.1">
    <property type="nucleotide sequence ID" value="NZ_JBEXKW010000007.1"/>
</dbReference>
<reference evidence="2 3" key="1">
    <citation type="submission" date="2024-06" db="EMBL/GenBank/DDBJ databases">
        <title>The Natural Products Discovery Center: Release of the First 8490 Sequenced Strains for Exploring Actinobacteria Biosynthetic Diversity.</title>
        <authorList>
            <person name="Kalkreuter E."/>
            <person name="Kautsar S.A."/>
            <person name="Yang D."/>
            <person name="Bader C.D."/>
            <person name="Teijaro C.N."/>
            <person name="Fluegel L."/>
            <person name="Davis C.M."/>
            <person name="Simpson J.R."/>
            <person name="Lauterbach L."/>
            <person name="Steele A.D."/>
            <person name="Gui C."/>
            <person name="Meng S."/>
            <person name="Li G."/>
            <person name="Viehrig K."/>
            <person name="Ye F."/>
            <person name="Su P."/>
            <person name="Kiefer A.F."/>
            <person name="Nichols A."/>
            <person name="Cepeda A.J."/>
            <person name="Yan W."/>
            <person name="Fan B."/>
            <person name="Jiang Y."/>
            <person name="Adhikari A."/>
            <person name="Zheng C.-J."/>
            <person name="Schuster L."/>
            <person name="Cowan T.M."/>
            <person name="Smanski M.J."/>
            <person name="Chevrette M.G."/>
            <person name="De Carvalho L.P.S."/>
            <person name="Shen B."/>
        </authorList>
    </citation>
    <scope>NUCLEOTIDE SEQUENCE [LARGE SCALE GENOMIC DNA]</scope>
    <source>
        <strain evidence="2 3">NPDC050403</strain>
    </source>
</reference>
<feature type="signal peptide" evidence="1">
    <location>
        <begin position="1"/>
        <end position="24"/>
    </location>
</feature>
<sequence>MRLRTSFAQRVFRVALLIGCVALAGCGAATAPTAASGAGPSWDPCAEIPDAMISRIGLDPASERRDIAIAPGPKWAGCGWSGASTALRIFAADRESARDVREAPGAHDFADVTVAGRAGVRYRPDYADATVDCGLAFTTAAGGQIRLRLDVRPDPVTAAPACDLLTRTAEVLVPVLP</sequence>
<organism evidence="2 3">
    <name type="scientific">Nocardia aurea</name>
    <dbReference type="NCBI Taxonomy" id="2144174"/>
    <lineage>
        <taxon>Bacteria</taxon>
        <taxon>Bacillati</taxon>
        <taxon>Actinomycetota</taxon>
        <taxon>Actinomycetes</taxon>
        <taxon>Mycobacteriales</taxon>
        <taxon>Nocardiaceae</taxon>
        <taxon>Nocardia</taxon>
    </lineage>
</organism>
<accession>A0ABV3FX94</accession>
<evidence type="ECO:0000256" key="1">
    <source>
        <dbReference type="SAM" id="SignalP"/>
    </source>
</evidence>
<comment type="caution">
    <text evidence="2">The sequence shown here is derived from an EMBL/GenBank/DDBJ whole genome shotgun (WGS) entry which is preliminary data.</text>
</comment>
<dbReference type="InterPro" id="IPR024520">
    <property type="entry name" value="DUF3558"/>
</dbReference>